<keyword evidence="2" id="KW-0539">Nucleus</keyword>
<dbReference type="InterPro" id="IPR051377">
    <property type="entry name" value="DNA_Pol-Epsilon_Subunit"/>
</dbReference>
<dbReference type="InterPro" id="IPR003958">
    <property type="entry name" value="CBFA_NFYB_domain"/>
</dbReference>
<dbReference type="GO" id="GO:0006974">
    <property type="term" value="P:DNA damage response"/>
    <property type="evidence" value="ECO:0007669"/>
    <property type="project" value="TreeGrafter"/>
</dbReference>
<feature type="compositionally biased region" description="Basic and acidic residues" evidence="5">
    <location>
        <begin position="99"/>
        <end position="110"/>
    </location>
</feature>
<dbReference type="OrthoDB" id="1707486at2759"/>
<dbReference type="CDD" id="cd22928">
    <property type="entry name" value="HFD_POLE3_DPB4"/>
    <property type="match status" value="1"/>
</dbReference>
<protein>
    <recommendedName>
        <fullName evidence="3">DNA polymerase epsilon subunit D</fullName>
    </recommendedName>
    <alternativeName>
        <fullName evidence="4">DNA polymerase II subunit D</fullName>
    </alternativeName>
</protein>
<evidence type="ECO:0000259" key="6">
    <source>
        <dbReference type="Pfam" id="PF00808"/>
    </source>
</evidence>
<dbReference type="InterPro" id="IPR009072">
    <property type="entry name" value="Histone-fold"/>
</dbReference>
<feature type="domain" description="Transcription factor CBF/NF-Y/archaeal histone" evidence="6">
    <location>
        <begin position="10"/>
        <end position="73"/>
    </location>
</feature>
<proteinExistence type="predicted"/>
<dbReference type="PANTHER" id="PTHR46172:SF1">
    <property type="entry name" value="DNA POLYMERASE EPSILON SUBUNIT 3"/>
    <property type="match status" value="1"/>
</dbReference>
<accession>A0A9W8LS03</accession>
<dbReference type="Proteomes" id="UP001140094">
    <property type="component" value="Unassembled WGS sequence"/>
</dbReference>
<keyword evidence="7" id="KW-0808">Transferase</keyword>
<dbReference type="GO" id="GO:0006272">
    <property type="term" value="P:leading strand elongation"/>
    <property type="evidence" value="ECO:0007669"/>
    <property type="project" value="TreeGrafter"/>
</dbReference>
<dbReference type="AlphaFoldDB" id="A0A9W8LS03"/>
<sequence>MSTSIEDLDFPKAVLTRMIKSSLPESIAIQKEARNAVSKAAVVFVSYLAATANDCARDAGHKTIMPTDVKKALEAVGLADFIDRLTEDLEAHTKIVKEKKESAAKNKVSGDGDDVAGDGEHDIEEEEDEADAASSAAEEDMDDGETSTNDKHEQNGVSTDDVNKQHSDTSEAVNVLAQKTPTEPTATDTAAAAPATESESMDVDDPNAEHAKRQRVE</sequence>
<comment type="subcellular location">
    <subcellularLocation>
        <location evidence="1">Nucleus</location>
    </subcellularLocation>
</comment>
<dbReference type="PANTHER" id="PTHR46172">
    <property type="entry name" value="DNA POLYMERASE EPSILON SUBUNIT 3"/>
    <property type="match status" value="1"/>
</dbReference>
<dbReference type="GO" id="GO:0008623">
    <property type="term" value="C:CHRAC"/>
    <property type="evidence" value="ECO:0007669"/>
    <property type="project" value="TreeGrafter"/>
</dbReference>
<feature type="compositionally biased region" description="Basic and acidic residues" evidence="5">
    <location>
        <begin position="207"/>
        <end position="217"/>
    </location>
</feature>
<evidence type="ECO:0000313" key="8">
    <source>
        <dbReference type="Proteomes" id="UP001140094"/>
    </source>
</evidence>
<dbReference type="Gene3D" id="1.10.20.10">
    <property type="entry name" value="Histone, subunit A"/>
    <property type="match status" value="1"/>
</dbReference>
<evidence type="ECO:0000256" key="5">
    <source>
        <dbReference type="SAM" id="MobiDB-lite"/>
    </source>
</evidence>
<feature type="region of interest" description="Disordered" evidence="5">
    <location>
        <begin position="99"/>
        <end position="217"/>
    </location>
</feature>
<reference evidence="7" key="1">
    <citation type="submission" date="2022-07" db="EMBL/GenBank/DDBJ databases">
        <title>Phylogenomic reconstructions and comparative analyses of Kickxellomycotina fungi.</title>
        <authorList>
            <person name="Reynolds N.K."/>
            <person name="Stajich J.E."/>
            <person name="Barry K."/>
            <person name="Grigoriev I.V."/>
            <person name="Crous P."/>
            <person name="Smith M.E."/>
        </authorList>
    </citation>
    <scope>NUCLEOTIDE SEQUENCE</scope>
    <source>
        <strain evidence="7">NRRL 1565</strain>
    </source>
</reference>
<dbReference type="GO" id="GO:0031490">
    <property type="term" value="F:chromatin DNA binding"/>
    <property type="evidence" value="ECO:0007669"/>
    <property type="project" value="TreeGrafter"/>
</dbReference>
<gene>
    <name evidence="7" type="primary">Chrac-14</name>
    <name evidence="7" type="ORF">H4R20_005281</name>
</gene>
<organism evidence="7 8">
    <name type="scientific">Coemansia guatemalensis</name>
    <dbReference type="NCBI Taxonomy" id="2761395"/>
    <lineage>
        <taxon>Eukaryota</taxon>
        <taxon>Fungi</taxon>
        <taxon>Fungi incertae sedis</taxon>
        <taxon>Zoopagomycota</taxon>
        <taxon>Kickxellomycotina</taxon>
        <taxon>Kickxellomycetes</taxon>
        <taxon>Kickxellales</taxon>
        <taxon>Kickxellaceae</taxon>
        <taxon>Coemansia</taxon>
    </lineage>
</organism>
<dbReference type="GO" id="GO:0031507">
    <property type="term" value="P:heterochromatin formation"/>
    <property type="evidence" value="ECO:0007669"/>
    <property type="project" value="TreeGrafter"/>
</dbReference>
<evidence type="ECO:0000256" key="2">
    <source>
        <dbReference type="ARBA" id="ARBA00023242"/>
    </source>
</evidence>
<evidence type="ECO:0000256" key="1">
    <source>
        <dbReference type="ARBA" id="ARBA00004123"/>
    </source>
</evidence>
<dbReference type="EMBL" id="JANBUO010001696">
    <property type="protein sequence ID" value="KAJ2797173.1"/>
    <property type="molecule type" value="Genomic_DNA"/>
</dbReference>
<keyword evidence="8" id="KW-1185">Reference proteome</keyword>
<evidence type="ECO:0000313" key="7">
    <source>
        <dbReference type="EMBL" id="KAJ2797173.1"/>
    </source>
</evidence>
<dbReference type="GO" id="GO:0008622">
    <property type="term" value="C:epsilon DNA polymerase complex"/>
    <property type="evidence" value="ECO:0007669"/>
    <property type="project" value="TreeGrafter"/>
</dbReference>
<comment type="caution">
    <text evidence="7">The sequence shown here is derived from an EMBL/GenBank/DDBJ whole genome shotgun (WGS) entry which is preliminary data.</text>
</comment>
<dbReference type="Pfam" id="PF00808">
    <property type="entry name" value="CBFD_NFYB_HMF"/>
    <property type="match status" value="1"/>
</dbReference>
<feature type="compositionally biased region" description="Acidic residues" evidence="5">
    <location>
        <begin position="111"/>
        <end position="145"/>
    </location>
</feature>
<feature type="compositionally biased region" description="Low complexity" evidence="5">
    <location>
        <begin position="180"/>
        <end position="197"/>
    </location>
</feature>
<dbReference type="SUPFAM" id="SSF47113">
    <property type="entry name" value="Histone-fold"/>
    <property type="match status" value="1"/>
</dbReference>
<name>A0A9W8LS03_9FUNG</name>
<dbReference type="GO" id="GO:0016779">
    <property type="term" value="F:nucleotidyltransferase activity"/>
    <property type="evidence" value="ECO:0007669"/>
    <property type="project" value="UniProtKB-KW"/>
</dbReference>
<keyword evidence="7" id="KW-0548">Nucleotidyltransferase</keyword>
<evidence type="ECO:0000256" key="4">
    <source>
        <dbReference type="ARBA" id="ARBA00042096"/>
    </source>
</evidence>
<evidence type="ECO:0000256" key="3">
    <source>
        <dbReference type="ARBA" id="ARBA00039775"/>
    </source>
</evidence>
<dbReference type="GO" id="GO:0046982">
    <property type="term" value="F:protein heterodimerization activity"/>
    <property type="evidence" value="ECO:0007669"/>
    <property type="project" value="InterPro"/>
</dbReference>